<evidence type="ECO:0000256" key="2">
    <source>
        <dbReference type="SAM" id="Phobius"/>
    </source>
</evidence>
<keyword evidence="2" id="KW-1133">Transmembrane helix</keyword>
<feature type="coiled-coil region" evidence="1">
    <location>
        <begin position="171"/>
        <end position="205"/>
    </location>
</feature>
<name>A0A8S5MA20_9CAUD</name>
<reference evidence="3" key="1">
    <citation type="journal article" date="2021" name="Proc. Natl. Acad. Sci. U.S.A.">
        <title>A Catalog of Tens of Thousands of Viruses from Human Metagenomes Reveals Hidden Associations with Chronic Diseases.</title>
        <authorList>
            <person name="Tisza M.J."/>
            <person name="Buck C.B."/>
        </authorList>
    </citation>
    <scope>NUCLEOTIDE SEQUENCE</scope>
    <source>
        <strain evidence="3">CtrG012</strain>
    </source>
</reference>
<keyword evidence="1" id="KW-0175">Coiled coil</keyword>
<organism evidence="3">
    <name type="scientific">Siphoviridae sp. ctrG012</name>
    <dbReference type="NCBI Taxonomy" id="2826475"/>
    <lineage>
        <taxon>Viruses</taxon>
        <taxon>Duplodnaviria</taxon>
        <taxon>Heunggongvirae</taxon>
        <taxon>Uroviricota</taxon>
        <taxon>Caudoviricetes</taxon>
    </lineage>
</organism>
<protein>
    <submittedName>
        <fullName evidence="3">Uncharacterized protein</fullName>
    </submittedName>
</protein>
<accession>A0A8S5MA20</accession>
<evidence type="ECO:0000313" key="3">
    <source>
        <dbReference type="EMBL" id="DAD79086.1"/>
    </source>
</evidence>
<keyword evidence="2" id="KW-0812">Transmembrane</keyword>
<feature type="transmembrane region" description="Helical" evidence="2">
    <location>
        <begin position="46"/>
        <end position="64"/>
    </location>
</feature>
<dbReference type="EMBL" id="BK014857">
    <property type="protein sequence ID" value="DAD79086.1"/>
    <property type="molecule type" value="Genomic_DNA"/>
</dbReference>
<proteinExistence type="predicted"/>
<evidence type="ECO:0000256" key="1">
    <source>
        <dbReference type="SAM" id="Coils"/>
    </source>
</evidence>
<keyword evidence="2" id="KW-0472">Membrane</keyword>
<sequence length="206" mass="23883">MLLTVQQTKRHHSPLHSRLRFRRPVWGYAGMMLDLVSLHYHSIRYLMRYLMFGVIVIGLQPLGIRHSVFSGGNMKYLSIFAKKTGERLTSFVVGIHGATIQELKEKAKSEYPSAIQIEQTAVEWQESLNENYILKDGKLTKPIEPNEVEKRNNKLVALDTNYEKQISDLELEMAKAKAIEDEDLYTELKEERESLINEYAEKRGEI</sequence>